<dbReference type="AlphaFoldDB" id="A0A9D1P3S2"/>
<feature type="domain" description="Transglutaminase-like" evidence="3">
    <location>
        <begin position="530"/>
        <end position="607"/>
    </location>
</feature>
<feature type="transmembrane region" description="Helical" evidence="2">
    <location>
        <begin position="36"/>
        <end position="56"/>
    </location>
</feature>
<sequence length="803" mass="90726">MGKRQDDTIRLTGIRVRDTERSQHNFHRVSLKLLRCLFYLSGSYALIYWFVTLFEIGVEPEILTVSTLLLGIWYFFVYLTKKTKIIGIFLSLGILIFLSVRMWNAVYQGICEILNTASQYILDYYNTPLGFLPAAEDPRALLLTVLLLQALLMLWLGSSALKGKAGCLILTGLLLLCMGLMVNRFPAGEAVFLWIFSCFSMRVTGREGKGEIAQIPVTALGIGTAIFTGIMVLLSWLVIAPRLNPVIEDRYTAFREFQSNLEDRVRGLWGGNSAGGWQGMVQNGVLTNNSPAGGNETALSLTVENEPEETIYLKGFIGGLYQGSYWEEISDETFQEAIQNVISQADFQQIMEEWGYSDYSYSDFQSFLASAPYEFRSGEDSGEPEQFSISYEDTPGDYVYAPYLSRTEENAVLQADVELMRNGAESFRGSFYPDIPEISADQGYTSSLYVPELTAYAQYVSAQYLYIPSAGLEELQTYWNSRLEEFQSERGHYPTILETTTLIRETLASCSYSRNLDPLPEGEDFVQYFLFDQHRGFCTHFATTAVLLYRMTGYPARYATGYIARPEEFQENENGGWTADIPGENAHAWVEIYQNAGTGWLPVEMTPGYGDTEGNEADPAGQQNSGTPAATPSPTEEADSQQSSTGGSNSSQLEITVRGMPGALWSALLIFLVLALLLLVIWIRRLGILYTRNRRFRCTDRRQAVRRIVQEADRMLSDGGFHTELEITDQEYAGKVQAAYPDLPKGLFSWFIRQGEAASYGNEKITDKTVHACIRVYRMLEAEIRKGRGRLWKFWWYFIKCYR</sequence>
<feature type="transmembrane region" description="Helical" evidence="2">
    <location>
        <begin position="217"/>
        <end position="239"/>
    </location>
</feature>
<dbReference type="Gene3D" id="3.10.620.30">
    <property type="match status" value="1"/>
</dbReference>
<evidence type="ECO:0000256" key="2">
    <source>
        <dbReference type="SAM" id="Phobius"/>
    </source>
</evidence>
<feature type="transmembrane region" description="Helical" evidence="2">
    <location>
        <begin position="188"/>
        <end position="205"/>
    </location>
</feature>
<organism evidence="4 5">
    <name type="scientific">Candidatus Scatomonas pullistercoris</name>
    <dbReference type="NCBI Taxonomy" id="2840920"/>
    <lineage>
        <taxon>Bacteria</taxon>
        <taxon>Bacillati</taxon>
        <taxon>Bacillota</taxon>
        <taxon>Clostridia</taxon>
        <taxon>Lachnospirales</taxon>
        <taxon>Lachnospiraceae</taxon>
        <taxon>Lachnospiraceae incertae sedis</taxon>
        <taxon>Candidatus Scatomonas</taxon>
    </lineage>
</organism>
<dbReference type="InterPro" id="IPR002931">
    <property type="entry name" value="Transglutaminase-like"/>
</dbReference>
<feature type="region of interest" description="Disordered" evidence="1">
    <location>
        <begin position="604"/>
        <end position="652"/>
    </location>
</feature>
<feature type="compositionally biased region" description="Polar residues" evidence="1">
    <location>
        <begin position="621"/>
        <end position="634"/>
    </location>
</feature>
<comment type="caution">
    <text evidence="4">The sequence shown here is derived from an EMBL/GenBank/DDBJ whole genome shotgun (WGS) entry which is preliminary data.</text>
</comment>
<dbReference type="PANTHER" id="PTHR42736:SF1">
    <property type="entry name" value="PROTEIN-GLUTAMINE GAMMA-GLUTAMYLTRANSFERASE"/>
    <property type="match status" value="1"/>
</dbReference>
<reference evidence="4" key="1">
    <citation type="submission" date="2020-10" db="EMBL/GenBank/DDBJ databases">
        <authorList>
            <person name="Gilroy R."/>
        </authorList>
    </citation>
    <scope>NUCLEOTIDE SEQUENCE</scope>
    <source>
        <strain evidence="4">CHK188-20938</strain>
    </source>
</reference>
<protein>
    <submittedName>
        <fullName evidence="4">Transglutaminase domain-containing protein</fullName>
    </submittedName>
</protein>
<evidence type="ECO:0000256" key="1">
    <source>
        <dbReference type="SAM" id="MobiDB-lite"/>
    </source>
</evidence>
<dbReference type="InterPro" id="IPR052901">
    <property type="entry name" value="Bact_TGase-like"/>
</dbReference>
<reference evidence="4" key="2">
    <citation type="journal article" date="2021" name="PeerJ">
        <title>Extensive microbial diversity within the chicken gut microbiome revealed by metagenomics and culture.</title>
        <authorList>
            <person name="Gilroy R."/>
            <person name="Ravi A."/>
            <person name="Getino M."/>
            <person name="Pursley I."/>
            <person name="Horton D.L."/>
            <person name="Alikhan N.F."/>
            <person name="Baker D."/>
            <person name="Gharbi K."/>
            <person name="Hall N."/>
            <person name="Watson M."/>
            <person name="Adriaenssens E.M."/>
            <person name="Foster-Nyarko E."/>
            <person name="Jarju S."/>
            <person name="Secka A."/>
            <person name="Antonio M."/>
            <person name="Oren A."/>
            <person name="Chaudhuri R.R."/>
            <person name="La Ragione R."/>
            <person name="Hildebrand F."/>
            <person name="Pallen M.J."/>
        </authorList>
    </citation>
    <scope>NUCLEOTIDE SEQUENCE</scope>
    <source>
        <strain evidence="4">CHK188-20938</strain>
    </source>
</reference>
<dbReference type="InterPro" id="IPR038765">
    <property type="entry name" value="Papain-like_cys_pep_sf"/>
</dbReference>
<dbReference type="SUPFAM" id="SSF54001">
    <property type="entry name" value="Cysteine proteinases"/>
    <property type="match status" value="1"/>
</dbReference>
<dbReference type="EMBL" id="DVOO01000016">
    <property type="protein sequence ID" value="HIV25431.1"/>
    <property type="molecule type" value="Genomic_DNA"/>
</dbReference>
<name>A0A9D1P3S2_9FIRM</name>
<evidence type="ECO:0000313" key="5">
    <source>
        <dbReference type="Proteomes" id="UP000824169"/>
    </source>
</evidence>
<accession>A0A9D1P3S2</accession>
<dbReference type="Pfam" id="PF01841">
    <property type="entry name" value="Transglut_core"/>
    <property type="match status" value="1"/>
</dbReference>
<keyword evidence="2" id="KW-0472">Membrane</keyword>
<feature type="compositionally biased region" description="Low complexity" evidence="1">
    <location>
        <begin position="640"/>
        <end position="652"/>
    </location>
</feature>
<keyword evidence="2" id="KW-0812">Transmembrane</keyword>
<feature type="transmembrane region" description="Helical" evidence="2">
    <location>
        <begin position="663"/>
        <end position="683"/>
    </location>
</feature>
<evidence type="ECO:0000259" key="3">
    <source>
        <dbReference type="SMART" id="SM00460"/>
    </source>
</evidence>
<evidence type="ECO:0000313" key="4">
    <source>
        <dbReference type="EMBL" id="HIV25431.1"/>
    </source>
</evidence>
<dbReference type="PANTHER" id="PTHR42736">
    <property type="entry name" value="PROTEIN-GLUTAMINE GAMMA-GLUTAMYLTRANSFERASE"/>
    <property type="match status" value="1"/>
</dbReference>
<dbReference type="SMART" id="SM00460">
    <property type="entry name" value="TGc"/>
    <property type="match status" value="1"/>
</dbReference>
<feature type="transmembrane region" description="Helical" evidence="2">
    <location>
        <begin position="140"/>
        <end position="158"/>
    </location>
</feature>
<proteinExistence type="predicted"/>
<keyword evidence="2" id="KW-1133">Transmembrane helix</keyword>
<dbReference type="Proteomes" id="UP000824169">
    <property type="component" value="Unassembled WGS sequence"/>
</dbReference>
<feature type="transmembrane region" description="Helical" evidence="2">
    <location>
        <begin position="62"/>
        <end position="79"/>
    </location>
</feature>
<feature type="transmembrane region" description="Helical" evidence="2">
    <location>
        <begin position="86"/>
        <end position="106"/>
    </location>
</feature>
<gene>
    <name evidence="4" type="ORF">IAB71_06535</name>
</gene>
<feature type="transmembrane region" description="Helical" evidence="2">
    <location>
        <begin position="165"/>
        <end position="182"/>
    </location>
</feature>